<keyword evidence="3" id="KW-1185">Reference proteome</keyword>
<organism evidence="2 3">
    <name type="scientific">Chitinophaga filiformis</name>
    <name type="common">Myxococcus filiformis</name>
    <name type="synonym">Flexibacter filiformis</name>
    <dbReference type="NCBI Taxonomy" id="104663"/>
    <lineage>
        <taxon>Bacteria</taxon>
        <taxon>Pseudomonadati</taxon>
        <taxon>Bacteroidota</taxon>
        <taxon>Chitinophagia</taxon>
        <taxon>Chitinophagales</taxon>
        <taxon>Chitinophagaceae</taxon>
        <taxon>Chitinophaga</taxon>
    </lineage>
</organism>
<dbReference type="PROSITE" id="PS51257">
    <property type="entry name" value="PROKAR_LIPOPROTEIN"/>
    <property type="match status" value="1"/>
</dbReference>
<dbReference type="PANTHER" id="PTHR43798:SF5">
    <property type="entry name" value="MONOACYLGLYCEROL LIPASE ABHD6"/>
    <property type="match status" value="1"/>
</dbReference>
<dbReference type="Gene3D" id="3.40.50.1820">
    <property type="entry name" value="alpha/beta hydrolase"/>
    <property type="match status" value="1"/>
</dbReference>
<dbReference type="InterPro" id="IPR029058">
    <property type="entry name" value="AB_hydrolase_fold"/>
</dbReference>
<dbReference type="EMBL" id="CP095855">
    <property type="protein sequence ID" value="UPK66586.1"/>
    <property type="molecule type" value="Genomic_DNA"/>
</dbReference>
<feature type="domain" description="AB hydrolase-1" evidence="1">
    <location>
        <begin position="61"/>
        <end position="292"/>
    </location>
</feature>
<proteinExistence type="predicted"/>
<evidence type="ECO:0000313" key="3">
    <source>
        <dbReference type="Proteomes" id="UP000830198"/>
    </source>
</evidence>
<evidence type="ECO:0000313" key="2">
    <source>
        <dbReference type="EMBL" id="UPK66586.1"/>
    </source>
</evidence>
<dbReference type="PANTHER" id="PTHR43798">
    <property type="entry name" value="MONOACYLGLYCEROL LIPASE"/>
    <property type="match status" value="1"/>
</dbReference>
<evidence type="ECO:0000259" key="1">
    <source>
        <dbReference type="Pfam" id="PF00561"/>
    </source>
</evidence>
<name>A0ABY4HVZ9_CHIFI</name>
<dbReference type="Pfam" id="PF00561">
    <property type="entry name" value="Abhydrolase_1"/>
    <property type="match status" value="1"/>
</dbReference>
<gene>
    <name evidence="2" type="ORF">MYF79_16730</name>
</gene>
<dbReference type="SUPFAM" id="SSF53474">
    <property type="entry name" value="alpha/beta-Hydrolases"/>
    <property type="match status" value="1"/>
</dbReference>
<reference evidence="2 3" key="1">
    <citation type="submission" date="2022-04" db="EMBL/GenBank/DDBJ databases">
        <title>The arsenic-methylating capacity of Chitinophaga filiformis YT5 during chitin decomposition.</title>
        <authorList>
            <person name="Chen G."/>
            <person name="Liang Y."/>
        </authorList>
    </citation>
    <scope>NUCLEOTIDE SEQUENCE [LARGE SCALE GENOMIC DNA]</scope>
    <source>
        <strain evidence="2 3">YT5</strain>
    </source>
</reference>
<dbReference type="InterPro" id="IPR000073">
    <property type="entry name" value="AB_hydrolase_1"/>
</dbReference>
<dbReference type="Proteomes" id="UP000830198">
    <property type="component" value="Chromosome"/>
</dbReference>
<dbReference type="PRINTS" id="PR00111">
    <property type="entry name" value="ABHYDROLASE"/>
</dbReference>
<sequence>MKHLILFAVLALGIVSCKKDDAPGNGQETVIDYHQTATTQFVTSGDTKYAYRVLGDKGGMPLVMLSPLGSTMDDWDPAITNGLAQKYRVIIFDNQGVGASTGKTPATIADMAKGAVAFIKVLGYSKVNLMGFSMGGFITQQIVLTEPALVNKVVLTGTGPKGSEGLANLPDILVGGAGLNPLESYLYFGFTTSDASRAAGKLSYERVHKRTIDRDSAVSAESNTAQLTAVLAWAQPYPDALKELEAVTQPVLHIQGQKDKPVPVVNAINMSQHIPNDRLVIYPDAGHAAFFQYPEQFVQEVNDFLGE</sequence>
<dbReference type="InterPro" id="IPR050266">
    <property type="entry name" value="AB_hydrolase_sf"/>
</dbReference>
<keyword evidence="2" id="KW-0378">Hydrolase</keyword>
<protein>
    <submittedName>
        <fullName evidence="2">Alpha/beta hydrolase</fullName>
    </submittedName>
</protein>
<dbReference type="GO" id="GO:0016787">
    <property type="term" value="F:hydrolase activity"/>
    <property type="evidence" value="ECO:0007669"/>
    <property type="project" value="UniProtKB-KW"/>
</dbReference>
<dbReference type="RefSeq" id="WP_247808797.1">
    <property type="nucleotide sequence ID" value="NZ_CP095855.1"/>
</dbReference>
<accession>A0ABY4HVZ9</accession>